<keyword evidence="4" id="KW-0808">Transferase</keyword>
<evidence type="ECO:0000256" key="1">
    <source>
        <dbReference type="ARBA" id="ARBA00000085"/>
    </source>
</evidence>
<dbReference type="InterPro" id="IPR003594">
    <property type="entry name" value="HATPase_dom"/>
</dbReference>
<proteinExistence type="predicted"/>
<keyword evidence="9" id="KW-0812">Transmembrane</keyword>
<organism evidence="11 12">
    <name type="scientific">Amycolatopsis albispora</name>
    <dbReference type="NCBI Taxonomy" id="1804986"/>
    <lineage>
        <taxon>Bacteria</taxon>
        <taxon>Bacillati</taxon>
        <taxon>Actinomycetota</taxon>
        <taxon>Actinomycetes</taxon>
        <taxon>Pseudonocardiales</taxon>
        <taxon>Pseudonocardiaceae</taxon>
        <taxon>Amycolatopsis</taxon>
    </lineage>
</organism>
<dbReference type="InterPro" id="IPR036890">
    <property type="entry name" value="HATPase_C_sf"/>
</dbReference>
<evidence type="ECO:0000256" key="5">
    <source>
        <dbReference type="ARBA" id="ARBA00022741"/>
    </source>
</evidence>
<sequence>MTTEPRRRVGLADAALTAALAAVTVLAAWLLPTHWFEGHELDGAGALLLVAQTLPVLVRRWLPLPALLVSCVAAVPYHAVDYPHEVALPPVMVLLYTVVVSGTRKRTIATLLPIFLAIALTIGLTQDGPPGVEVAAPLGWLTVATVFGEAVRQHRQYVDSITERAARRVAEERLRIARDLHDVLAHNIVVINAHAGVAAHLLDEERDHPALARIAEPLRTVAEASSKALAELRTTLDVLRGNETDSDRRPTPGLDRLPELVDATRSAGVAVTFSEHGEPRELGPAVEITLYRITQEALTNVVKHATASRATVRLDYLGGRVRLEITDDGRGSTGRRGGGYGIIGMTERAAVLGGRLTAGPGARGGFTVTAELPAEERV</sequence>
<dbReference type="SUPFAM" id="SSF55874">
    <property type="entry name" value="ATPase domain of HSP90 chaperone/DNA topoisomerase II/histidine kinase"/>
    <property type="match status" value="1"/>
</dbReference>
<evidence type="ECO:0000313" key="12">
    <source>
        <dbReference type="Proteomes" id="UP000250434"/>
    </source>
</evidence>
<feature type="domain" description="Histidine kinase/HSP90-like ATPase" evidence="10">
    <location>
        <begin position="285"/>
        <end position="376"/>
    </location>
</feature>
<evidence type="ECO:0000256" key="2">
    <source>
        <dbReference type="ARBA" id="ARBA00012438"/>
    </source>
</evidence>
<keyword evidence="12" id="KW-1185">Reference proteome</keyword>
<keyword evidence="9" id="KW-1133">Transmembrane helix</keyword>
<dbReference type="EC" id="2.7.13.3" evidence="2"/>
<dbReference type="Gene3D" id="3.30.565.10">
    <property type="entry name" value="Histidine kinase-like ATPase, C-terminal domain"/>
    <property type="match status" value="1"/>
</dbReference>
<dbReference type="KEGG" id="aab:A4R43_39530"/>
<accession>A0A344LIC2</accession>
<keyword evidence="3" id="KW-0597">Phosphoprotein</keyword>
<dbReference type="InterPro" id="IPR011712">
    <property type="entry name" value="Sig_transdc_His_kin_sub3_dim/P"/>
</dbReference>
<evidence type="ECO:0000256" key="6">
    <source>
        <dbReference type="ARBA" id="ARBA00022777"/>
    </source>
</evidence>
<dbReference type="PANTHER" id="PTHR24421">
    <property type="entry name" value="NITRATE/NITRITE SENSOR PROTEIN NARX-RELATED"/>
    <property type="match status" value="1"/>
</dbReference>
<keyword evidence="9" id="KW-0472">Membrane</keyword>
<feature type="transmembrane region" description="Helical" evidence="9">
    <location>
        <begin position="12"/>
        <end position="31"/>
    </location>
</feature>
<dbReference type="GO" id="GO:0046983">
    <property type="term" value="F:protein dimerization activity"/>
    <property type="evidence" value="ECO:0007669"/>
    <property type="project" value="InterPro"/>
</dbReference>
<dbReference type="SMART" id="SM00387">
    <property type="entry name" value="HATPase_c"/>
    <property type="match status" value="1"/>
</dbReference>
<dbReference type="GO" id="GO:0016020">
    <property type="term" value="C:membrane"/>
    <property type="evidence" value="ECO:0007669"/>
    <property type="project" value="InterPro"/>
</dbReference>
<dbReference type="Gene3D" id="1.20.5.1930">
    <property type="match status" value="1"/>
</dbReference>
<evidence type="ECO:0000256" key="7">
    <source>
        <dbReference type="ARBA" id="ARBA00022840"/>
    </source>
</evidence>
<feature type="transmembrane region" description="Helical" evidence="9">
    <location>
        <begin position="107"/>
        <end position="124"/>
    </location>
</feature>
<dbReference type="CDD" id="cd16917">
    <property type="entry name" value="HATPase_UhpB-NarQ-NarX-like"/>
    <property type="match status" value="1"/>
</dbReference>
<keyword evidence="7" id="KW-0067">ATP-binding</keyword>
<dbReference type="RefSeq" id="WP_113696859.1">
    <property type="nucleotide sequence ID" value="NZ_CP015163.1"/>
</dbReference>
<dbReference type="GO" id="GO:0000155">
    <property type="term" value="F:phosphorelay sensor kinase activity"/>
    <property type="evidence" value="ECO:0007669"/>
    <property type="project" value="InterPro"/>
</dbReference>
<dbReference type="PANTHER" id="PTHR24421:SF10">
    <property type="entry name" value="NITRATE_NITRITE SENSOR PROTEIN NARQ"/>
    <property type="match status" value="1"/>
</dbReference>
<keyword evidence="6" id="KW-0418">Kinase</keyword>
<dbReference type="OrthoDB" id="227596at2"/>
<dbReference type="AlphaFoldDB" id="A0A344LIC2"/>
<dbReference type="InterPro" id="IPR050482">
    <property type="entry name" value="Sensor_HK_TwoCompSys"/>
</dbReference>
<dbReference type="EMBL" id="CP015163">
    <property type="protein sequence ID" value="AXB47796.1"/>
    <property type="molecule type" value="Genomic_DNA"/>
</dbReference>
<keyword evidence="8" id="KW-0902">Two-component regulatory system</keyword>
<name>A0A344LIC2_9PSEU</name>
<evidence type="ECO:0000256" key="3">
    <source>
        <dbReference type="ARBA" id="ARBA00022553"/>
    </source>
</evidence>
<evidence type="ECO:0000259" key="10">
    <source>
        <dbReference type="SMART" id="SM00387"/>
    </source>
</evidence>
<keyword evidence="5" id="KW-0547">Nucleotide-binding</keyword>
<reference evidence="11 12" key="1">
    <citation type="submission" date="2016-04" db="EMBL/GenBank/DDBJ databases">
        <title>Complete genome sequence and analysis of deep-sea sediment isolate, Amycolatopsis sp. WP1.</title>
        <authorList>
            <person name="Wang H."/>
            <person name="Chen S."/>
            <person name="Wu Q."/>
        </authorList>
    </citation>
    <scope>NUCLEOTIDE SEQUENCE [LARGE SCALE GENOMIC DNA]</scope>
    <source>
        <strain evidence="11 12">WP1</strain>
    </source>
</reference>
<dbReference type="Pfam" id="PF07730">
    <property type="entry name" value="HisKA_3"/>
    <property type="match status" value="1"/>
</dbReference>
<dbReference type="Pfam" id="PF02518">
    <property type="entry name" value="HATPase_c"/>
    <property type="match status" value="1"/>
</dbReference>
<comment type="catalytic activity">
    <reaction evidence="1">
        <text>ATP + protein L-histidine = ADP + protein N-phospho-L-histidine.</text>
        <dbReference type="EC" id="2.7.13.3"/>
    </reaction>
</comment>
<dbReference type="GO" id="GO:0005524">
    <property type="term" value="F:ATP binding"/>
    <property type="evidence" value="ECO:0007669"/>
    <property type="project" value="UniProtKB-KW"/>
</dbReference>
<gene>
    <name evidence="11" type="ORF">A4R43_39530</name>
</gene>
<feature type="transmembrane region" description="Helical" evidence="9">
    <location>
        <begin position="82"/>
        <end position="100"/>
    </location>
</feature>
<evidence type="ECO:0000313" key="11">
    <source>
        <dbReference type="EMBL" id="AXB47796.1"/>
    </source>
</evidence>
<evidence type="ECO:0000256" key="4">
    <source>
        <dbReference type="ARBA" id="ARBA00022679"/>
    </source>
</evidence>
<evidence type="ECO:0000256" key="9">
    <source>
        <dbReference type="SAM" id="Phobius"/>
    </source>
</evidence>
<protein>
    <recommendedName>
        <fullName evidence="2">histidine kinase</fullName>
        <ecNumber evidence="2">2.7.13.3</ecNumber>
    </recommendedName>
</protein>
<evidence type="ECO:0000256" key="8">
    <source>
        <dbReference type="ARBA" id="ARBA00023012"/>
    </source>
</evidence>
<dbReference type="Proteomes" id="UP000250434">
    <property type="component" value="Chromosome"/>
</dbReference>